<dbReference type="RefSeq" id="XP_026658881.2">
    <property type="nucleotide sequence ID" value="XM_026803080.2"/>
</dbReference>
<keyword evidence="2" id="KW-1185">Reference proteome</keyword>
<organism evidence="2 3">
    <name type="scientific">Phoenix dactylifera</name>
    <name type="common">Date palm</name>
    <dbReference type="NCBI Taxonomy" id="42345"/>
    <lineage>
        <taxon>Eukaryota</taxon>
        <taxon>Viridiplantae</taxon>
        <taxon>Streptophyta</taxon>
        <taxon>Embryophyta</taxon>
        <taxon>Tracheophyta</taxon>
        <taxon>Spermatophyta</taxon>
        <taxon>Magnoliopsida</taxon>
        <taxon>Liliopsida</taxon>
        <taxon>Arecaceae</taxon>
        <taxon>Coryphoideae</taxon>
        <taxon>Phoeniceae</taxon>
        <taxon>Phoenix</taxon>
    </lineage>
</organism>
<proteinExistence type="predicted"/>
<feature type="compositionally biased region" description="Polar residues" evidence="1">
    <location>
        <begin position="44"/>
        <end position="58"/>
    </location>
</feature>
<reference evidence="2" key="1">
    <citation type="journal article" date="2019" name="Nat. Commun.">
        <title>Genome-wide association mapping of date palm fruit traits.</title>
        <authorList>
            <person name="Hazzouri K.M."/>
            <person name="Gros-Balthazard M."/>
            <person name="Flowers J.M."/>
            <person name="Copetti D."/>
            <person name="Lemansour A."/>
            <person name="Lebrun M."/>
            <person name="Masmoudi K."/>
            <person name="Ferrand S."/>
            <person name="Dhar M.I."/>
            <person name="Fresquez Z.A."/>
            <person name="Rosas U."/>
            <person name="Zhang J."/>
            <person name="Talag J."/>
            <person name="Lee S."/>
            <person name="Kudrna D."/>
            <person name="Powell R.F."/>
            <person name="Leitch I.J."/>
            <person name="Krueger R.R."/>
            <person name="Wing R.A."/>
            <person name="Amiri K.M.A."/>
            <person name="Purugganan M.D."/>
        </authorList>
    </citation>
    <scope>NUCLEOTIDE SEQUENCE [LARGE SCALE GENOMIC DNA]</scope>
    <source>
        <strain evidence="2">cv. Khalas</strain>
    </source>
</reference>
<feature type="region of interest" description="Disordered" evidence="1">
    <location>
        <begin position="1"/>
        <end position="62"/>
    </location>
</feature>
<evidence type="ECO:0000256" key="1">
    <source>
        <dbReference type="SAM" id="MobiDB-lite"/>
    </source>
</evidence>
<evidence type="ECO:0000313" key="3">
    <source>
        <dbReference type="RefSeq" id="XP_026658881.2"/>
    </source>
</evidence>
<evidence type="ECO:0000313" key="2">
    <source>
        <dbReference type="Proteomes" id="UP000228380"/>
    </source>
</evidence>
<name>A0A8B8J204_PHODC</name>
<sequence length="230" mass="25427">MKESPFILGITSEEPSRREHQHTSLDTHLKPTFLPQFKKRTTTAEHQASKQATMGTHSDPTHQWKLSSAQEALLLFILAATAMVGLCASATLRKKRILTEKTAEQAGGVAEVTNKKEPNGKPADEQPASSWGVIKKVLTSSLHGNEGAEQAELENGKKSQEGMEMMDDQGGPEGCENTTGLPVWQRRILMGERCELPRFSGLILYDEHGRRLHNSSNKDALHQVSKFFSP</sequence>
<dbReference type="Proteomes" id="UP000228380">
    <property type="component" value="Chromosome 8"/>
</dbReference>
<dbReference type="AlphaFoldDB" id="A0A8B8J204"/>
<dbReference type="GeneID" id="103703419"/>
<accession>A0A8B8J204</accession>
<dbReference type="OrthoDB" id="1874222at2759"/>
<feature type="compositionally biased region" description="Basic and acidic residues" evidence="1">
    <location>
        <begin position="14"/>
        <end position="29"/>
    </location>
</feature>
<dbReference type="KEGG" id="pda:103703419"/>
<reference evidence="3" key="2">
    <citation type="submission" date="2025-08" db="UniProtKB">
        <authorList>
            <consortium name="RefSeq"/>
        </authorList>
    </citation>
    <scope>IDENTIFICATION</scope>
    <source>
        <tissue evidence="3">Young leaves</tissue>
    </source>
</reference>
<gene>
    <name evidence="3" type="primary">LOC103703419</name>
</gene>
<dbReference type="PANTHER" id="PTHR33237">
    <property type="entry name" value="F2P16.13 PROTEIN-RELATED"/>
    <property type="match status" value="1"/>
</dbReference>
<dbReference type="PANTHER" id="PTHR33237:SF21">
    <property type="entry name" value="TRANSMEMBRANE PROTEIN"/>
    <property type="match status" value="1"/>
</dbReference>
<protein>
    <submittedName>
        <fullName evidence="3">Uncharacterized protein LOC103703419</fullName>
    </submittedName>
</protein>